<reference evidence="10 11" key="1">
    <citation type="journal article" date="2016" name="Nat. Commun.">
        <title>Thousands of microbial genomes shed light on interconnected biogeochemical processes in an aquifer system.</title>
        <authorList>
            <person name="Anantharaman K."/>
            <person name="Brown C.T."/>
            <person name="Hug L.A."/>
            <person name="Sharon I."/>
            <person name="Castelle C.J."/>
            <person name="Probst A.J."/>
            <person name="Thomas B.C."/>
            <person name="Singh A."/>
            <person name="Wilkins M.J."/>
            <person name="Karaoz U."/>
            <person name="Brodie E.L."/>
            <person name="Williams K.H."/>
            <person name="Hubbard S.S."/>
            <person name="Banfield J.F."/>
        </authorList>
    </citation>
    <scope>NUCLEOTIDE SEQUENCE [LARGE SCALE GENOMIC DNA]</scope>
</reference>
<dbReference type="Proteomes" id="UP000177811">
    <property type="component" value="Unassembled WGS sequence"/>
</dbReference>
<sequence length="72" mass="7740">MKTILPYIQIILSVLLITAVLLQQRGTGLSAAFGGEGNVYRTKRGFEKVIFGGTIVLSILFFAAAVATVLIR</sequence>
<gene>
    <name evidence="10" type="ORF">A3C16_01540</name>
</gene>
<evidence type="ECO:0000256" key="8">
    <source>
        <dbReference type="ARBA" id="ARBA00023136"/>
    </source>
</evidence>
<dbReference type="InterPro" id="IPR004692">
    <property type="entry name" value="SecG"/>
</dbReference>
<dbReference type="GO" id="GO:0015450">
    <property type="term" value="F:protein-transporting ATPase activity"/>
    <property type="evidence" value="ECO:0007669"/>
    <property type="project" value="UniProtKB-UniRule"/>
</dbReference>
<evidence type="ECO:0000256" key="7">
    <source>
        <dbReference type="ARBA" id="ARBA00023010"/>
    </source>
</evidence>
<comment type="caution">
    <text evidence="10">The sequence shown here is derived from an EMBL/GenBank/DDBJ whole genome shotgun (WGS) entry which is preliminary data.</text>
</comment>
<dbReference type="NCBIfam" id="TIGR00810">
    <property type="entry name" value="secG"/>
    <property type="match status" value="1"/>
</dbReference>
<dbReference type="GO" id="GO:0009306">
    <property type="term" value="P:protein secretion"/>
    <property type="evidence" value="ECO:0007669"/>
    <property type="project" value="UniProtKB-UniRule"/>
</dbReference>
<accession>A0A1G2KTY7</accession>
<keyword evidence="3 9" id="KW-0813">Transport</keyword>
<keyword evidence="6 9" id="KW-1133">Transmembrane helix</keyword>
<dbReference type="GO" id="GO:0005886">
    <property type="term" value="C:plasma membrane"/>
    <property type="evidence" value="ECO:0007669"/>
    <property type="project" value="UniProtKB-SubCell"/>
</dbReference>
<comment type="subcellular location">
    <subcellularLocation>
        <location evidence="9">Cell membrane</location>
        <topology evidence="9">Multi-pass membrane protein</topology>
    </subcellularLocation>
    <subcellularLocation>
        <location evidence="1">Membrane</location>
        <topology evidence="1">Multi-pass membrane protein</topology>
    </subcellularLocation>
</comment>
<feature type="transmembrane region" description="Helical" evidence="9">
    <location>
        <begin position="50"/>
        <end position="71"/>
    </location>
</feature>
<evidence type="ECO:0000256" key="9">
    <source>
        <dbReference type="RuleBase" id="RU365087"/>
    </source>
</evidence>
<organism evidence="10 11">
    <name type="scientific">Candidatus Sungbacteria bacterium RIFCSPHIGHO2_02_FULL_51_29</name>
    <dbReference type="NCBI Taxonomy" id="1802273"/>
    <lineage>
        <taxon>Bacteria</taxon>
        <taxon>Candidatus Sungiibacteriota</taxon>
    </lineage>
</organism>
<name>A0A1G2KTY7_9BACT</name>
<evidence type="ECO:0000313" key="10">
    <source>
        <dbReference type="EMBL" id="OHA02876.1"/>
    </source>
</evidence>
<evidence type="ECO:0000256" key="2">
    <source>
        <dbReference type="ARBA" id="ARBA00008445"/>
    </source>
</evidence>
<proteinExistence type="inferred from homology"/>
<keyword evidence="9" id="KW-1003">Cell membrane</keyword>
<evidence type="ECO:0000256" key="5">
    <source>
        <dbReference type="ARBA" id="ARBA00022927"/>
    </source>
</evidence>
<comment type="caution">
    <text evidence="9">Lacks conserved residue(s) required for the propagation of feature annotation.</text>
</comment>
<comment type="similarity">
    <text evidence="2 9">Belongs to the SecG family.</text>
</comment>
<evidence type="ECO:0000313" key="11">
    <source>
        <dbReference type="Proteomes" id="UP000177811"/>
    </source>
</evidence>
<keyword evidence="8 9" id="KW-0472">Membrane</keyword>
<evidence type="ECO:0000256" key="1">
    <source>
        <dbReference type="ARBA" id="ARBA00004141"/>
    </source>
</evidence>
<protein>
    <recommendedName>
        <fullName evidence="9">Protein-export membrane protein SecG</fullName>
    </recommendedName>
</protein>
<keyword evidence="5 9" id="KW-0653">Protein transport</keyword>
<evidence type="ECO:0000256" key="4">
    <source>
        <dbReference type="ARBA" id="ARBA00022692"/>
    </source>
</evidence>
<comment type="function">
    <text evidence="9">Involved in protein export. Participates in an early event of protein translocation.</text>
</comment>
<dbReference type="EMBL" id="MHQL01000025">
    <property type="protein sequence ID" value="OHA02876.1"/>
    <property type="molecule type" value="Genomic_DNA"/>
</dbReference>
<evidence type="ECO:0000256" key="3">
    <source>
        <dbReference type="ARBA" id="ARBA00022448"/>
    </source>
</evidence>
<keyword evidence="7 9" id="KW-0811">Translocation</keyword>
<dbReference type="AlphaFoldDB" id="A0A1G2KTY7"/>
<keyword evidence="4 9" id="KW-0812">Transmembrane</keyword>
<dbReference type="Pfam" id="PF03840">
    <property type="entry name" value="SecG"/>
    <property type="match status" value="1"/>
</dbReference>
<evidence type="ECO:0000256" key="6">
    <source>
        <dbReference type="ARBA" id="ARBA00022989"/>
    </source>
</evidence>